<keyword evidence="4" id="KW-1185">Reference proteome</keyword>
<feature type="compositionally biased region" description="Acidic residues" evidence="1">
    <location>
        <begin position="236"/>
        <end position="250"/>
    </location>
</feature>
<dbReference type="PROSITE" id="PS50060">
    <property type="entry name" value="MAM_2"/>
    <property type="match status" value="1"/>
</dbReference>
<dbReference type="SUPFAM" id="SSF49899">
    <property type="entry name" value="Concanavalin A-like lectins/glucanases"/>
    <property type="match status" value="1"/>
</dbReference>
<protein>
    <recommendedName>
        <fullName evidence="2">MAM domain-containing protein</fullName>
    </recommendedName>
</protein>
<dbReference type="GO" id="GO:0016020">
    <property type="term" value="C:membrane"/>
    <property type="evidence" value="ECO:0007669"/>
    <property type="project" value="InterPro"/>
</dbReference>
<evidence type="ECO:0000313" key="3">
    <source>
        <dbReference type="EMBL" id="CAD7622704.1"/>
    </source>
</evidence>
<dbReference type="Proteomes" id="UP000759131">
    <property type="component" value="Unassembled WGS sequence"/>
</dbReference>
<proteinExistence type="predicted"/>
<evidence type="ECO:0000313" key="4">
    <source>
        <dbReference type="Proteomes" id="UP000759131"/>
    </source>
</evidence>
<name>A0A7R9KGW2_9ACAR</name>
<gene>
    <name evidence="3" type="ORF">OSB1V03_LOCUS3167</name>
</gene>
<dbReference type="InterPro" id="IPR013320">
    <property type="entry name" value="ConA-like_dom_sf"/>
</dbReference>
<accession>A0A7R9KGW2</accession>
<dbReference type="EMBL" id="OC855820">
    <property type="protein sequence ID" value="CAD7622704.1"/>
    <property type="molecule type" value="Genomic_DNA"/>
</dbReference>
<evidence type="ECO:0000256" key="1">
    <source>
        <dbReference type="SAM" id="MobiDB-lite"/>
    </source>
</evidence>
<reference evidence="3" key="1">
    <citation type="submission" date="2020-11" db="EMBL/GenBank/DDBJ databases">
        <authorList>
            <person name="Tran Van P."/>
        </authorList>
    </citation>
    <scope>NUCLEOTIDE SEQUENCE</scope>
</reference>
<dbReference type="InterPro" id="IPR000998">
    <property type="entry name" value="MAM_dom"/>
</dbReference>
<feature type="region of interest" description="Disordered" evidence="1">
    <location>
        <begin position="1"/>
        <end position="60"/>
    </location>
</feature>
<feature type="compositionally biased region" description="Low complexity" evidence="1">
    <location>
        <begin position="35"/>
        <end position="50"/>
    </location>
</feature>
<feature type="domain" description="MAM" evidence="2">
    <location>
        <begin position="61"/>
        <end position="222"/>
    </location>
</feature>
<dbReference type="OrthoDB" id="6510391at2759"/>
<evidence type="ECO:0000259" key="2">
    <source>
        <dbReference type="PROSITE" id="PS50060"/>
    </source>
</evidence>
<feature type="region of interest" description="Disordered" evidence="1">
    <location>
        <begin position="228"/>
        <end position="250"/>
    </location>
</feature>
<organism evidence="3">
    <name type="scientific">Medioppia subpectinata</name>
    <dbReference type="NCBI Taxonomy" id="1979941"/>
    <lineage>
        <taxon>Eukaryota</taxon>
        <taxon>Metazoa</taxon>
        <taxon>Ecdysozoa</taxon>
        <taxon>Arthropoda</taxon>
        <taxon>Chelicerata</taxon>
        <taxon>Arachnida</taxon>
        <taxon>Acari</taxon>
        <taxon>Acariformes</taxon>
        <taxon>Sarcoptiformes</taxon>
        <taxon>Oribatida</taxon>
        <taxon>Brachypylina</taxon>
        <taxon>Oppioidea</taxon>
        <taxon>Oppiidae</taxon>
        <taxon>Medioppia</taxon>
    </lineage>
</organism>
<feature type="compositionally biased region" description="Polar residues" evidence="1">
    <location>
        <begin position="1"/>
        <end position="13"/>
    </location>
</feature>
<dbReference type="AlphaFoldDB" id="A0A7R9KGW2"/>
<sequence>MLETQSVGRQVSSRDWPEDGPEYEIINPDKPETPVKPSTPVKPVRPVRPTARPDRSPGADWSCEFDRNDCGVINDQIVGNYFKLRSNQMRPLLGQTNYLWLNITDTTSMSSGARLITPYFPTKNYPKGCLSIDYMMRGNGMKEMIVYQQEGENRCLWSYSSHETSGDSIGTTTEMWHKLSLGVDLTAGSPRFFVETHFDNRPPNVGSLAISRIQFTCNECQQNSANNCGHKPVVNDESDSSTDDYQNDFP</sequence>
<dbReference type="Gene3D" id="2.60.120.200">
    <property type="match status" value="1"/>
</dbReference>
<dbReference type="EMBL" id="CAJPIZ010001245">
    <property type="protein sequence ID" value="CAG2103134.1"/>
    <property type="molecule type" value="Genomic_DNA"/>
</dbReference>
<dbReference type="Pfam" id="PF00629">
    <property type="entry name" value="MAM"/>
    <property type="match status" value="1"/>
</dbReference>